<keyword evidence="2" id="KW-1185">Reference proteome</keyword>
<dbReference type="EMBL" id="CAJVPS010000974">
    <property type="protein sequence ID" value="CAG8517852.1"/>
    <property type="molecule type" value="Genomic_DNA"/>
</dbReference>
<protein>
    <submittedName>
        <fullName evidence="1">3847_t:CDS:1</fullName>
    </submittedName>
</protein>
<dbReference type="PANTHER" id="PTHR13318">
    <property type="entry name" value="PARTNER OF PAIRED, ISOFORM B-RELATED"/>
    <property type="match status" value="1"/>
</dbReference>
<dbReference type="Gene3D" id="3.80.10.10">
    <property type="entry name" value="Ribonuclease Inhibitor"/>
    <property type="match status" value="2"/>
</dbReference>
<name>A0A9N9A513_9GLOM</name>
<evidence type="ECO:0000313" key="1">
    <source>
        <dbReference type="EMBL" id="CAG8517852.1"/>
    </source>
</evidence>
<comment type="caution">
    <text evidence="1">The sequence shown here is derived from an EMBL/GenBank/DDBJ whole genome shotgun (WGS) entry which is preliminary data.</text>
</comment>
<proteinExistence type="predicted"/>
<dbReference type="GO" id="GO:0019005">
    <property type="term" value="C:SCF ubiquitin ligase complex"/>
    <property type="evidence" value="ECO:0007669"/>
    <property type="project" value="TreeGrafter"/>
</dbReference>
<gene>
    <name evidence="1" type="ORF">ALEPTO_LOCUS4309</name>
</gene>
<dbReference type="GO" id="GO:0031146">
    <property type="term" value="P:SCF-dependent proteasomal ubiquitin-dependent protein catabolic process"/>
    <property type="evidence" value="ECO:0007669"/>
    <property type="project" value="TreeGrafter"/>
</dbReference>
<evidence type="ECO:0000313" key="2">
    <source>
        <dbReference type="Proteomes" id="UP000789508"/>
    </source>
</evidence>
<dbReference type="InterPro" id="IPR032675">
    <property type="entry name" value="LRR_dom_sf"/>
</dbReference>
<dbReference type="SUPFAM" id="SSF52047">
    <property type="entry name" value="RNI-like"/>
    <property type="match status" value="2"/>
</dbReference>
<dbReference type="AlphaFoldDB" id="A0A9N9A513"/>
<organism evidence="1 2">
    <name type="scientific">Ambispora leptoticha</name>
    <dbReference type="NCBI Taxonomy" id="144679"/>
    <lineage>
        <taxon>Eukaryota</taxon>
        <taxon>Fungi</taxon>
        <taxon>Fungi incertae sedis</taxon>
        <taxon>Mucoromycota</taxon>
        <taxon>Glomeromycotina</taxon>
        <taxon>Glomeromycetes</taxon>
        <taxon>Archaeosporales</taxon>
        <taxon>Ambisporaceae</taxon>
        <taxon>Ambispora</taxon>
    </lineage>
</organism>
<accession>A0A9N9A513</accession>
<dbReference type="OrthoDB" id="2332634at2759"/>
<reference evidence="1" key="1">
    <citation type="submission" date="2021-06" db="EMBL/GenBank/DDBJ databases">
        <authorList>
            <person name="Kallberg Y."/>
            <person name="Tangrot J."/>
            <person name="Rosling A."/>
        </authorList>
    </citation>
    <scope>NUCLEOTIDE SEQUENCE</scope>
    <source>
        <strain evidence="1">FL130A</strain>
    </source>
</reference>
<dbReference type="Proteomes" id="UP000789508">
    <property type="component" value="Unassembled WGS sequence"/>
</dbReference>
<sequence length="629" mass="71834">MAQSLTPDCLSEIFGYLTDNKQALHACILVNRIWCENAIPTLWRQPFRLLYSHEATRNCSEETRQIKATKLLRIYFAYLTPEQINDLDEDQVVKYNIKTESKVESMGSNASAPAFHYITYLRCLDLVDIHAAVRDWIEYTRRQQIYYQDNVSEAESTNSPLFSLLKYAVDAIIFLIRLLDCCRCSSNDSDVDILSDAPSYDQMSIEYDEQKLSTKICELLIGRCNSIKRLSIDVTAFENKSLILGSSINEDAEVPRWFLTVPIYANARSCFSQLTEFICIIKSTSTEIFREMGKKTELFRELAKISRHIQRMVVHLPTHRPQVSCLCSVCSQRLESEIEDRTEEVKSLADLITAQSDLKEIDISCGLIGSGELIKSIGSQSSSLKKLLFTNTKFYNWAPLEELRRLVDLEELTFRSCYGITEEIMAPLIDAPFSKLTYLNLDNTSVPTNTLKSFIINCGASIQHLDLGNYFHPNPDATQGLIESVIEHCKNLRQLNLYVYGFIMDYLVPLFESHAQLETVILTGAMAEINVDDFFNSLANLEMPHLKKFTIEAGWKFSCQSLESFLRNKKNLRVLEFSHSHSFDKRHLDAVVSTLGYTLKLLKISALASLDEDALNIARTFFDVVEFDD</sequence>